<proteinExistence type="predicted"/>
<protein>
    <submittedName>
        <fullName evidence="4">Transposase</fullName>
    </submittedName>
</protein>
<dbReference type="EMBL" id="UZAH01027718">
    <property type="protein sequence ID" value="VDO94390.1"/>
    <property type="molecule type" value="Genomic_DNA"/>
</dbReference>
<keyword evidence="1" id="KW-0812">Transmembrane</keyword>
<sequence>MRDLPDCYWIRMLKTAMVTWMTRRQAHWFFALVTTPIPILTVAIRRQAHWFFALVTTPISIPILTPAEIVKVGQATLKLEEHGLFRIAMDRMTEY</sequence>
<dbReference type="Proteomes" id="UP000050761">
    <property type="component" value="Unassembled WGS sequence"/>
</dbReference>
<accession>A0A3P7Z3N5</accession>
<name>A0A183FWW0_HELPZ</name>
<feature type="transmembrane region" description="Helical" evidence="1">
    <location>
        <begin position="26"/>
        <end position="44"/>
    </location>
</feature>
<reference evidence="2 3" key="1">
    <citation type="submission" date="2018-11" db="EMBL/GenBank/DDBJ databases">
        <authorList>
            <consortium name="Pathogen Informatics"/>
        </authorList>
    </citation>
    <scope>NUCLEOTIDE SEQUENCE [LARGE SCALE GENOMIC DNA]</scope>
</reference>
<dbReference type="WBParaSite" id="HPBE_0001297201-mRNA-1">
    <property type="protein sequence ID" value="HPBE_0001297201-mRNA-1"/>
    <property type="gene ID" value="HPBE_0001297201"/>
</dbReference>
<organism evidence="3 4">
    <name type="scientific">Heligmosomoides polygyrus</name>
    <name type="common">Parasitic roundworm</name>
    <dbReference type="NCBI Taxonomy" id="6339"/>
    <lineage>
        <taxon>Eukaryota</taxon>
        <taxon>Metazoa</taxon>
        <taxon>Ecdysozoa</taxon>
        <taxon>Nematoda</taxon>
        <taxon>Chromadorea</taxon>
        <taxon>Rhabditida</taxon>
        <taxon>Rhabditina</taxon>
        <taxon>Rhabditomorpha</taxon>
        <taxon>Strongyloidea</taxon>
        <taxon>Heligmosomidae</taxon>
        <taxon>Heligmosomoides</taxon>
    </lineage>
</organism>
<dbReference type="AlphaFoldDB" id="A0A183FWW0"/>
<keyword evidence="1" id="KW-1133">Transmembrane helix</keyword>
<gene>
    <name evidence="2" type="ORF">HPBE_LOCUS12973</name>
</gene>
<evidence type="ECO:0000256" key="1">
    <source>
        <dbReference type="SAM" id="Phobius"/>
    </source>
</evidence>
<keyword evidence="1" id="KW-0472">Membrane</keyword>
<reference evidence="4" key="2">
    <citation type="submission" date="2019-09" db="UniProtKB">
        <authorList>
            <consortium name="WormBaseParasite"/>
        </authorList>
    </citation>
    <scope>IDENTIFICATION</scope>
</reference>
<evidence type="ECO:0000313" key="2">
    <source>
        <dbReference type="EMBL" id="VDO94390.1"/>
    </source>
</evidence>
<evidence type="ECO:0000313" key="3">
    <source>
        <dbReference type="Proteomes" id="UP000050761"/>
    </source>
</evidence>
<keyword evidence="3" id="KW-1185">Reference proteome</keyword>
<accession>A0A183FWW0</accession>
<evidence type="ECO:0000313" key="4">
    <source>
        <dbReference type="WBParaSite" id="HPBE_0001297201-mRNA-1"/>
    </source>
</evidence>